<name>A0A9W7BCP0_9STRA</name>
<evidence type="ECO:0000256" key="1">
    <source>
        <dbReference type="SAM" id="MobiDB-lite"/>
    </source>
</evidence>
<feature type="compositionally biased region" description="Polar residues" evidence="1">
    <location>
        <begin position="1"/>
        <end position="10"/>
    </location>
</feature>
<proteinExistence type="predicted"/>
<evidence type="ECO:0000313" key="2">
    <source>
        <dbReference type="EMBL" id="GMH88002.1"/>
    </source>
</evidence>
<dbReference type="AlphaFoldDB" id="A0A9W7BCP0"/>
<protein>
    <submittedName>
        <fullName evidence="2">Uncharacterized protein</fullName>
    </submittedName>
</protein>
<gene>
    <name evidence="2" type="ORF">TL16_g11026</name>
</gene>
<feature type="region of interest" description="Disordered" evidence="1">
    <location>
        <begin position="1"/>
        <end position="21"/>
    </location>
</feature>
<dbReference type="EMBL" id="BLQM01000404">
    <property type="protein sequence ID" value="GMH88002.1"/>
    <property type="molecule type" value="Genomic_DNA"/>
</dbReference>
<reference evidence="3" key="1">
    <citation type="journal article" date="2023" name="Commun. Biol.">
        <title>Genome analysis of Parmales, the sister group of diatoms, reveals the evolutionary specialization of diatoms from phago-mixotrophs to photoautotrophs.</title>
        <authorList>
            <person name="Ban H."/>
            <person name="Sato S."/>
            <person name="Yoshikawa S."/>
            <person name="Yamada K."/>
            <person name="Nakamura Y."/>
            <person name="Ichinomiya M."/>
            <person name="Sato N."/>
            <person name="Blanc-Mathieu R."/>
            <person name="Endo H."/>
            <person name="Kuwata A."/>
            <person name="Ogata H."/>
        </authorList>
    </citation>
    <scope>NUCLEOTIDE SEQUENCE [LARGE SCALE GENOMIC DNA]</scope>
</reference>
<feature type="region of interest" description="Disordered" evidence="1">
    <location>
        <begin position="123"/>
        <end position="146"/>
    </location>
</feature>
<dbReference type="Proteomes" id="UP001162640">
    <property type="component" value="Unassembled WGS sequence"/>
</dbReference>
<organism evidence="2 3">
    <name type="scientific">Triparma laevis f. inornata</name>
    <dbReference type="NCBI Taxonomy" id="1714386"/>
    <lineage>
        <taxon>Eukaryota</taxon>
        <taxon>Sar</taxon>
        <taxon>Stramenopiles</taxon>
        <taxon>Ochrophyta</taxon>
        <taxon>Bolidophyceae</taxon>
        <taxon>Parmales</taxon>
        <taxon>Triparmaceae</taxon>
        <taxon>Triparma</taxon>
    </lineage>
</organism>
<sequence length="273" mass="30014">MSNFTLSSLPTAPAFEDKPPGSIGAHASVRADLTRGLDKNILELRALQAVRTSIGLVRAAEASDVDTALAAHISNLAKAGQQLPESVVGSLLTTADLLDYLKGLRKYLLSRLSRRLLRQTSTLYENPSAKKLDPHPPRRKTPPKPVSAKFLSMKREINQDSFDRTTKEMQKIKKQLDEGKDELSGEVVAALRSVKVERDIEADYNTFIVQYEDSPALRSLKKLKEGQEGLTFNGKKVTTIKTSKGYGSAELVNSGLNFEDGTTLKYAEGVLER</sequence>
<comment type="caution">
    <text evidence="2">The sequence shown here is derived from an EMBL/GenBank/DDBJ whole genome shotgun (WGS) entry which is preliminary data.</text>
</comment>
<accession>A0A9W7BCP0</accession>
<evidence type="ECO:0000313" key="3">
    <source>
        <dbReference type="Proteomes" id="UP001162640"/>
    </source>
</evidence>